<dbReference type="AlphaFoldDB" id="A0A8H6U4K2"/>
<reference evidence="1" key="1">
    <citation type="submission" date="2020-05" db="EMBL/GenBank/DDBJ databases">
        <title>Mycena genomes resolve the evolution of fungal bioluminescence.</title>
        <authorList>
            <person name="Tsai I.J."/>
        </authorList>
    </citation>
    <scope>NUCLEOTIDE SEQUENCE</scope>
    <source>
        <strain evidence="1">CCC161011</strain>
    </source>
</reference>
<protein>
    <submittedName>
        <fullName evidence="1">Heat shock protein 12A</fullName>
    </submittedName>
</protein>
<sequence>MAVNRIPFEIWLRISDLVGPEHSSSLYSVNRTWFTIAMDLRYKDLDLSRPDEKLLSRLDPGIAKHVGHLSVSGLALQYSLLDTIAGQKIKFPVDKIMLNPRTCASDVLNTRIRLISEVISAATNVSEYSVKWNFREEIQSGDLIHALLQGAVLDVAWRAFGSTLRKLHVSTRPERLNAVLASEAQLEHLQEIHLELLHPSNGVQSIGIQDIFPDHVSSFFSRVNPHLDSLSIQSSSNLDLSSVFHQLPLFRNLKRLSLHIFLDHGVLSELESFFAHTALKLRHLTLSLYHAAVSSVERVLPTLAMSRACLPSLVTLEINFGLPHPELADTLLRELHDVFSGASSTLRTLILEGIALSHADLKSVTSTFADRDVGDPLQSLTVSVLTLTAAHIDTLAENVPRLSALGIIFMYLSREPDGQPGGAECRELFKTAIAERRGYYPAWKLAEISIWHKSRSVDSSRWDLVLPFPACIPTISTFFGHPIPVSQPGSVPAGMVAALTQG</sequence>
<dbReference type="EMBL" id="JACAZI010000034">
    <property type="protein sequence ID" value="KAF7328796.1"/>
    <property type="molecule type" value="Genomic_DNA"/>
</dbReference>
<dbReference type="InterPro" id="IPR032675">
    <property type="entry name" value="LRR_dom_sf"/>
</dbReference>
<keyword evidence="1" id="KW-0346">Stress response</keyword>
<name>A0A8H6U4K2_9AGAR</name>
<gene>
    <name evidence="1" type="ORF">MVEN_02508500</name>
</gene>
<dbReference type="SUPFAM" id="SSF52047">
    <property type="entry name" value="RNI-like"/>
    <property type="match status" value="1"/>
</dbReference>
<organism evidence="1 2">
    <name type="scientific">Mycena venus</name>
    <dbReference type="NCBI Taxonomy" id="2733690"/>
    <lineage>
        <taxon>Eukaryota</taxon>
        <taxon>Fungi</taxon>
        <taxon>Dikarya</taxon>
        <taxon>Basidiomycota</taxon>
        <taxon>Agaricomycotina</taxon>
        <taxon>Agaricomycetes</taxon>
        <taxon>Agaricomycetidae</taxon>
        <taxon>Agaricales</taxon>
        <taxon>Marasmiineae</taxon>
        <taxon>Mycenaceae</taxon>
        <taxon>Mycena</taxon>
    </lineage>
</organism>
<evidence type="ECO:0000313" key="1">
    <source>
        <dbReference type="EMBL" id="KAF7328796.1"/>
    </source>
</evidence>
<proteinExistence type="predicted"/>
<comment type="caution">
    <text evidence="1">The sequence shown here is derived from an EMBL/GenBank/DDBJ whole genome shotgun (WGS) entry which is preliminary data.</text>
</comment>
<dbReference type="OrthoDB" id="3039255at2759"/>
<dbReference type="Proteomes" id="UP000620124">
    <property type="component" value="Unassembled WGS sequence"/>
</dbReference>
<evidence type="ECO:0000313" key="2">
    <source>
        <dbReference type="Proteomes" id="UP000620124"/>
    </source>
</evidence>
<keyword evidence="2" id="KW-1185">Reference proteome</keyword>
<dbReference type="Gene3D" id="3.80.10.10">
    <property type="entry name" value="Ribonuclease Inhibitor"/>
    <property type="match status" value="1"/>
</dbReference>
<accession>A0A8H6U4K2</accession>